<keyword evidence="1" id="KW-0472">Membrane</keyword>
<dbReference type="PANTHER" id="PTHR40765:SF2">
    <property type="entry name" value="ESX-2 SECRETION SYSTEM ATPASE ECCB2"/>
    <property type="match status" value="1"/>
</dbReference>
<dbReference type="RefSeq" id="WP_345408072.1">
    <property type="nucleotide sequence ID" value="NZ_BAABHG010000025.1"/>
</dbReference>
<organism evidence="2 3">
    <name type="scientific">Amycolatopsis samaneae</name>
    <dbReference type="NCBI Taxonomy" id="664691"/>
    <lineage>
        <taxon>Bacteria</taxon>
        <taxon>Bacillati</taxon>
        <taxon>Actinomycetota</taxon>
        <taxon>Actinomycetes</taxon>
        <taxon>Pseudonocardiales</taxon>
        <taxon>Pseudonocardiaceae</taxon>
        <taxon>Amycolatopsis</taxon>
    </lineage>
</organism>
<evidence type="ECO:0000256" key="1">
    <source>
        <dbReference type="SAM" id="Phobius"/>
    </source>
</evidence>
<evidence type="ECO:0000313" key="2">
    <source>
        <dbReference type="EMBL" id="MFD2459263.1"/>
    </source>
</evidence>
<dbReference type="NCBIfam" id="TIGR03919">
    <property type="entry name" value="T7SS_EccB"/>
    <property type="match status" value="1"/>
</dbReference>
<comment type="caution">
    <text evidence="2">The sequence shown here is derived from an EMBL/GenBank/DDBJ whole genome shotgun (WGS) entry which is preliminary data.</text>
</comment>
<keyword evidence="1" id="KW-1133">Transmembrane helix</keyword>
<evidence type="ECO:0000313" key="3">
    <source>
        <dbReference type="Proteomes" id="UP001597419"/>
    </source>
</evidence>
<dbReference type="EMBL" id="JBHUKU010000005">
    <property type="protein sequence ID" value="MFD2459263.1"/>
    <property type="molecule type" value="Genomic_DNA"/>
</dbReference>
<accession>A0ABW5GE57</accession>
<dbReference type="Proteomes" id="UP001597419">
    <property type="component" value="Unassembled WGS sequence"/>
</dbReference>
<protein>
    <submittedName>
        <fullName evidence="2">Type VII secretion protein EccB</fullName>
    </submittedName>
</protein>
<keyword evidence="3" id="KW-1185">Reference proteome</keyword>
<dbReference type="InterPro" id="IPR044857">
    <property type="entry name" value="T7SS_EccB_R1"/>
</dbReference>
<feature type="transmembrane region" description="Helical" evidence="1">
    <location>
        <begin position="42"/>
        <end position="61"/>
    </location>
</feature>
<gene>
    <name evidence="2" type="primary">eccB</name>
    <name evidence="2" type="ORF">ACFSYJ_11675</name>
</gene>
<dbReference type="InterPro" id="IPR007795">
    <property type="entry name" value="T7SS_EccB"/>
</dbReference>
<dbReference type="Pfam" id="PF05108">
    <property type="entry name" value="T7SS_ESX1_EccB"/>
    <property type="match status" value="1"/>
</dbReference>
<proteinExistence type="predicted"/>
<dbReference type="PANTHER" id="PTHR40765">
    <property type="entry name" value="ESX-2 SECRETION SYSTEM ATPASE ECCB2"/>
    <property type="match status" value="1"/>
</dbReference>
<sequence>MNSKTDQVQAHRFMMGRLSSALLRVDPDAPESPLHRTYRGSTIGGLIATLAAVGLLVFGLISPGGNTAWKREGALVVGDGSGARFLYAGGKLLPVLNFASAKLVAGTQLAVKHVAEASLADVPRGDPLGIIGAPDALPALAADPWEVCSAAGRDQAGLTTLRVGATSATRPLTADEAVVVGTPDGVTSLLWQGRRHRVATDRGALDALDGVLQPVKAPTALLDALPPGPDFGPPPIAGLGTPGPALGAADSRIGRLYTVSGEPAQRYVLTGAGLTPVSELDARLLTADPEIRRAAYGGGEVTVAPLPGRVVSEHLSKAEPPPPAKPPKAVTLHNGQGLCAVVTPAGATPRTHLVVADRLTEDGTQPARQPGIAAPCTRVDRIAVRPGSGALVTPATAAGRVGDARYLVTDTGVKYPVPPEGVKALGYGSAVPVGLPTTLLALLPTGAPLDPSSLRDGGAVLPPSAACGG</sequence>
<reference evidence="3" key="1">
    <citation type="journal article" date="2019" name="Int. J. Syst. Evol. Microbiol.">
        <title>The Global Catalogue of Microorganisms (GCM) 10K type strain sequencing project: providing services to taxonomists for standard genome sequencing and annotation.</title>
        <authorList>
            <consortium name="The Broad Institute Genomics Platform"/>
            <consortium name="The Broad Institute Genome Sequencing Center for Infectious Disease"/>
            <person name="Wu L."/>
            <person name="Ma J."/>
        </authorList>
    </citation>
    <scope>NUCLEOTIDE SEQUENCE [LARGE SCALE GENOMIC DNA]</scope>
    <source>
        <strain evidence="3">CGMCC 4.7643</strain>
    </source>
</reference>
<dbReference type="Gene3D" id="3.30.2390.20">
    <property type="entry name" value="Type VII secretion system EccB, repeat 1 domain"/>
    <property type="match status" value="1"/>
</dbReference>
<name>A0ABW5GE57_9PSEU</name>
<keyword evidence="1" id="KW-0812">Transmembrane</keyword>